<evidence type="ECO:0000259" key="2">
    <source>
        <dbReference type="Pfam" id="PF13193"/>
    </source>
</evidence>
<feature type="compositionally biased region" description="Low complexity" evidence="1">
    <location>
        <begin position="176"/>
        <end position="190"/>
    </location>
</feature>
<dbReference type="SUPFAM" id="SSF56801">
    <property type="entry name" value="Acetyl-CoA synthetase-like"/>
    <property type="match status" value="1"/>
</dbReference>
<comment type="caution">
    <text evidence="3">The sequence shown here is derived from an EMBL/GenBank/DDBJ whole genome shotgun (WGS) entry which is preliminary data.</text>
</comment>
<dbReference type="Gene3D" id="3.30.300.30">
    <property type="match status" value="1"/>
</dbReference>
<feature type="region of interest" description="Disordered" evidence="1">
    <location>
        <begin position="60"/>
        <end position="113"/>
    </location>
</feature>
<dbReference type="EMBL" id="JACWUS010000017">
    <property type="protein sequence ID" value="MBD2830393.1"/>
    <property type="molecule type" value="Genomic_DNA"/>
</dbReference>
<accession>A0A927BNT9</accession>
<dbReference type="Pfam" id="PF13193">
    <property type="entry name" value="AMP-binding_C"/>
    <property type="match status" value="1"/>
</dbReference>
<proteinExistence type="predicted"/>
<name>A0A927BNT9_STRGL</name>
<sequence length="190" mass="20202">MLEARVTGVPGRTATGPTTRLHAEVVSLRGTGADSAELHRHAQDRLAPYKVPDRIRAVGELPRGRSESCCPHDAWSRRRGDADRLRPGPQAQRTPLHPDAVGRPGPAVAGPADSARVAGELGLDAEVCEQLLQVAESAGLLRAAPPEEREATRPRAPGPGERRPPRDPPPTPPTARRPSSPWRSGSRGPG</sequence>
<protein>
    <recommendedName>
        <fullName evidence="2">AMP-binding enzyme C-terminal domain-containing protein</fullName>
    </recommendedName>
</protein>
<feature type="domain" description="AMP-binding enzyme C-terminal" evidence="2">
    <location>
        <begin position="3"/>
        <end position="66"/>
    </location>
</feature>
<gene>
    <name evidence="3" type="ORF">ID875_27320</name>
</gene>
<dbReference type="InterPro" id="IPR025110">
    <property type="entry name" value="AMP-bd_C"/>
</dbReference>
<feature type="region of interest" description="Disordered" evidence="1">
    <location>
        <begin position="139"/>
        <end position="190"/>
    </location>
</feature>
<evidence type="ECO:0000256" key="1">
    <source>
        <dbReference type="SAM" id="MobiDB-lite"/>
    </source>
</evidence>
<dbReference type="InterPro" id="IPR045851">
    <property type="entry name" value="AMP-bd_C_sf"/>
</dbReference>
<reference evidence="3" key="1">
    <citation type="journal article" date="2020" name="PLoS ONE">
        <title>Isolation and characterization of Streptomyces bacteriophages and Streptomyces strains encoding biosynthetic arsenals: Streptomyces strains and phages for antibiotic discovery.</title>
        <authorList>
            <person name="Montano E.T."/>
            <person name="Nideffer J.F."/>
            <person name="Brumage L."/>
            <person name="Erb M."/>
            <person name="Derman A.I."/>
            <person name="Davis J.P."/>
            <person name="Estrada E."/>
            <person name="Fu S."/>
            <person name="Le D."/>
            <person name="Vuppala A."/>
            <person name="Tran C."/>
            <person name="Luterstein E."/>
            <person name="Lakkaraju S."/>
            <person name="Panchagnula S."/>
            <person name="Ren C."/>
            <person name="Doan J."/>
            <person name="Tran S."/>
            <person name="Soriano J."/>
            <person name="Fujita Y."/>
            <person name="Gutala P."/>
            <person name="Fujii Q."/>
            <person name="Lee M."/>
            <person name="Bui A."/>
            <person name="Villarreal C."/>
            <person name="Shing S.R."/>
            <person name="Kim S."/>
            <person name="Freeman D."/>
            <person name="Racha V."/>
            <person name="Ho A."/>
            <person name="Kumar P."/>
            <person name="Falah K."/>
            <person name="Dawson T."/>
            <person name="Enustun E."/>
            <person name="Prichard A."/>
            <person name="Gomez A."/>
            <person name="Khanna K."/>
            <person name="Trigg S."/>
            <person name="Fernandez L."/>
            <person name="Pogliano K."/>
            <person name="Pogliano J."/>
        </authorList>
    </citation>
    <scope>NUCLEOTIDE SEQUENCE</scope>
    <source>
        <strain evidence="3">QF2</strain>
    </source>
</reference>
<organism evidence="3">
    <name type="scientific">Streptomyces globisporus</name>
    <dbReference type="NCBI Taxonomy" id="1908"/>
    <lineage>
        <taxon>Bacteria</taxon>
        <taxon>Bacillati</taxon>
        <taxon>Actinomycetota</taxon>
        <taxon>Actinomycetes</taxon>
        <taxon>Kitasatosporales</taxon>
        <taxon>Streptomycetaceae</taxon>
        <taxon>Streptomyces</taxon>
    </lineage>
</organism>
<evidence type="ECO:0000313" key="3">
    <source>
        <dbReference type="EMBL" id="MBD2830393.1"/>
    </source>
</evidence>
<dbReference type="AlphaFoldDB" id="A0A927BNT9"/>
<feature type="compositionally biased region" description="Basic and acidic residues" evidence="1">
    <location>
        <begin position="74"/>
        <end position="86"/>
    </location>
</feature>